<dbReference type="Proteomes" id="UP000192343">
    <property type="component" value="Unassembled WGS sequence"/>
</dbReference>
<dbReference type="STRING" id="1963862.B4O97_07200"/>
<dbReference type="PROSITE" id="PS51257">
    <property type="entry name" value="PROKAR_LIPOPROTEIN"/>
    <property type="match status" value="1"/>
</dbReference>
<accession>A0A1Y1RYV9</accession>
<proteinExistence type="predicted"/>
<organism evidence="1 2">
    <name type="scientific">Marispirochaeta aestuarii</name>
    <dbReference type="NCBI Taxonomy" id="1963862"/>
    <lineage>
        <taxon>Bacteria</taxon>
        <taxon>Pseudomonadati</taxon>
        <taxon>Spirochaetota</taxon>
        <taxon>Spirochaetia</taxon>
        <taxon>Spirochaetales</taxon>
        <taxon>Spirochaetaceae</taxon>
        <taxon>Marispirochaeta</taxon>
    </lineage>
</organism>
<sequence length="253" mass="27919">MKRSAVFFLFIFIVLLTGCGREERTKVILRDYDNSAGTGEVFLTLSSEFFIPTWGASVNLSTSIVPMASVRDVALLDVSESDALDRYYLYVLEDTVDDNMATVNDQFWPVIELTPKKGQTLELYGFVNDTSQSVPFSPDSRSFLRFDYRIPELPAPDRPLYLQLIAGSGTMDFTVMNPDISIPITSPAALNILCFFLTPGQSYTYFAFLDMDSSGTPTAGDYASVPDAAAVTDSFTAYNGDSEIMLPLSGIRL</sequence>
<keyword evidence="2" id="KW-1185">Reference proteome</keyword>
<dbReference type="RefSeq" id="WP_083049592.1">
    <property type="nucleotide sequence ID" value="NZ_MWQY01000007.1"/>
</dbReference>
<reference evidence="1 2" key="1">
    <citation type="submission" date="2017-03" db="EMBL/GenBank/DDBJ databases">
        <title>Draft Genome sequence of Marispirochaeta sp. strain JC444.</title>
        <authorList>
            <person name="Shivani Y."/>
            <person name="Subhash Y."/>
            <person name="Sasikala C."/>
            <person name="Ramana C."/>
        </authorList>
    </citation>
    <scope>NUCLEOTIDE SEQUENCE [LARGE SCALE GENOMIC DNA]</scope>
    <source>
        <strain evidence="1 2">JC444</strain>
    </source>
</reference>
<name>A0A1Y1RYV9_9SPIO</name>
<dbReference type="EMBL" id="MWQY01000007">
    <property type="protein sequence ID" value="ORC35849.1"/>
    <property type="molecule type" value="Genomic_DNA"/>
</dbReference>
<comment type="caution">
    <text evidence="1">The sequence shown here is derived from an EMBL/GenBank/DDBJ whole genome shotgun (WGS) entry which is preliminary data.</text>
</comment>
<dbReference type="AlphaFoldDB" id="A0A1Y1RYV9"/>
<evidence type="ECO:0000313" key="2">
    <source>
        <dbReference type="Proteomes" id="UP000192343"/>
    </source>
</evidence>
<evidence type="ECO:0000313" key="1">
    <source>
        <dbReference type="EMBL" id="ORC35849.1"/>
    </source>
</evidence>
<gene>
    <name evidence="1" type="ORF">B4O97_07200</name>
</gene>
<protein>
    <submittedName>
        <fullName evidence="1">Uncharacterized protein</fullName>
    </submittedName>
</protein>